<dbReference type="RefSeq" id="WP_284302924.1">
    <property type="nucleotide sequence ID" value="NZ_BSUO01000001.1"/>
</dbReference>
<reference evidence="2" key="1">
    <citation type="journal article" date="2019" name="Int. J. Syst. Evol. Microbiol.">
        <title>The Global Catalogue of Microorganisms (GCM) 10K type strain sequencing project: providing services to taxonomists for standard genome sequencing and annotation.</title>
        <authorList>
            <consortium name="The Broad Institute Genomics Platform"/>
            <consortium name="The Broad Institute Genome Sequencing Center for Infectious Disease"/>
            <person name="Wu L."/>
            <person name="Ma J."/>
        </authorList>
    </citation>
    <scope>NUCLEOTIDE SEQUENCE [LARGE SCALE GENOMIC DNA]</scope>
    <source>
        <strain evidence="2">NBRC 113072</strain>
    </source>
</reference>
<comment type="caution">
    <text evidence="1">The sequence shown here is derived from an EMBL/GenBank/DDBJ whole genome shotgun (WGS) entry which is preliminary data.</text>
</comment>
<organism evidence="1 2">
    <name type="scientific">Mobilicoccus caccae</name>
    <dbReference type="NCBI Taxonomy" id="1859295"/>
    <lineage>
        <taxon>Bacteria</taxon>
        <taxon>Bacillati</taxon>
        <taxon>Actinomycetota</taxon>
        <taxon>Actinomycetes</taxon>
        <taxon>Micrococcales</taxon>
        <taxon>Dermatophilaceae</taxon>
        <taxon>Mobilicoccus</taxon>
    </lineage>
</organism>
<evidence type="ECO:0000313" key="1">
    <source>
        <dbReference type="EMBL" id="GMA38898.1"/>
    </source>
</evidence>
<name>A0ABQ6IQC3_9MICO</name>
<keyword evidence="2" id="KW-1185">Reference proteome</keyword>
<evidence type="ECO:0000313" key="2">
    <source>
        <dbReference type="Proteomes" id="UP001157126"/>
    </source>
</evidence>
<protein>
    <submittedName>
        <fullName evidence="1">Uncharacterized protein</fullName>
    </submittedName>
</protein>
<dbReference type="EMBL" id="BSUO01000001">
    <property type="protein sequence ID" value="GMA38898.1"/>
    <property type="molecule type" value="Genomic_DNA"/>
</dbReference>
<gene>
    <name evidence="1" type="ORF">GCM10025883_09430</name>
</gene>
<proteinExistence type="predicted"/>
<dbReference type="Proteomes" id="UP001157126">
    <property type="component" value="Unassembled WGS sequence"/>
</dbReference>
<sequence>MEQTDLESRKGRHLMMIITTGGAVHGVHTERTLADTSATPTFDATATCGTRYSVSPRFRLSTLALNS</sequence>
<accession>A0ABQ6IQC3</accession>